<keyword evidence="1" id="KW-1185">Reference proteome</keyword>
<organism evidence="1 2">
    <name type="scientific">Meloidogyne floridensis</name>
    <dbReference type="NCBI Taxonomy" id="298350"/>
    <lineage>
        <taxon>Eukaryota</taxon>
        <taxon>Metazoa</taxon>
        <taxon>Ecdysozoa</taxon>
        <taxon>Nematoda</taxon>
        <taxon>Chromadorea</taxon>
        <taxon>Rhabditida</taxon>
        <taxon>Tylenchina</taxon>
        <taxon>Tylenchomorpha</taxon>
        <taxon>Tylenchoidea</taxon>
        <taxon>Meloidogynidae</taxon>
        <taxon>Meloidogyninae</taxon>
        <taxon>Meloidogyne</taxon>
    </lineage>
</organism>
<dbReference type="Proteomes" id="UP000887560">
    <property type="component" value="Unplaced"/>
</dbReference>
<proteinExistence type="predicted"/>
<dbReference type="WBParaSite" id="scf7180000424028.g12058">
    <property type="protein sequence ID" value="scf7180000424028.g12058"/>
    <property type="gene ID" value="scf7180000424028.g12058"/>
</dbReference>
<reference evidence="2" key="1">
    <citation type="submission" date="2022-11" db="UniProtKB">
        <authorList>
            <consortium name="WormBaseParasite"/>
        </authorList>
    </citation>
    <scope>IDENTIFICATION</scope>
</reference>
<sequence>MDQCMLRPGQKEIGSFALIFMRPSEMICDDLLICYPSQLVGSNTINGIITTIPYRLREARKFKNPTTPKQLFPELQKTKRTELEQIFNSKCTERRTDNTTFLLGKNIAEKGRKIKFTIMTSSKNIEIIETQQHPLSPILSVKQPKIFGKILLLNDKNGTVLEIRMYENVFAFGPKSTPGLWKERFHIIQQIFTGGNIIVEIHLNKYYFSTDISSLFFKERTLNNKFWPAKWWDGGFLKNISNAQLMIYGDFVLITPVVINVLKEEDIYKDTHAEITKITSSINGTFEFKMVIAEMMETMTIIDVYINDIMLDKHTTFANFPIGMINRLSLDGDFYLFDYTRKDEGKKEPPEFEHKKILNELKKYGNILWNLALKFI</sequence>
<evidence type="ECO:0000313" key="1">
    <source>
        <dbReference type="Proteomes" id="UP000887560"/>
    </source>
</evidence>
<protein>
    <submittedName>
        <fullName evidence="2">Galectin</fullName>
    </submittedName>
</protein>
<evidence type="ECO:0000313" key="2">
    <source>
        <dbReference type="WBParaSite" id="scf7180000424028.g12058"/>
    </source>
</evidence>
<name>A0A915PBF8_9BILA</name>
<dbReference type="AlphaFoldDB" id="A0A915PBF8"/>
<accession>A0A915PBF8</accession>